<proteinExistence type="predicted"/>
<reference key="2">
    <citation type="submission" date="2011-10" db="EMBL/GenBank/DDBJ databases">
        <title>The genome and transcriptome sequence of Clonorchis sinensis provide insights into the carcinogenic liver fluke.</title>
        <authorList>
            <person name="Wang X."/>
            <person name="Huang Y."/>
            <person name="Chen W."/>
            <person name="Liu H."/>
            <person name="Guo L."/>
            <person name="Chen Y."/>
            <person name="Luo F."/>
            <person name="Zhou W."/>
            <person name="Sun J."/>
            <person name="Mao Q."/>
            <person name="Liang P."/>
            <person name="Zhou C."/>
            <person name="Tian Y."/>
            <person name="Men J."/>
            <person name="Lv X."/>
            <person name="Huang L."/>
            <person name="Zhou J."/>
            <person name="Hu Y."/>
            <person name="Li R."/>
            <person name="Zhang F."/>
            <person name="Lei H."/>
            <person name="Li X."/>
            <person name="Hu X."/>
            <person name="Liang C."/>
            <person name="Xu J."/>
            <person name="Wu Z."/>
            <person name="Yu X."/>
        </authorList>
    </citation>
    <scope>NUCLEOTIDE SEQUENCE</scope>
    <source>
        <strain>Henan</strain>
    </source>
</reference>
<dbReference type="InterPro" id="IPR049547">
    <property type="entry name" value="WDR93_beta-prop"/>
</dbReference>
<sequence length="591" mass="66082">MLSVEPYFTPTSVESQPIAFVDEIIWTTVDQAWNNIQKTSKVIQSHAAPETDLSDFVKTLPVPGKAYYLLITSSRKLVFLQSVEASDGSRDFHVLGGKLVTGRSVCSIVFQDAQTHETWIEVYRLPIDIWAKEIETKVEQEKNESDLEHSMPGTDEAKQSQLSPAILVCKIGPPSRLIGSTIKSLPATLTQMAEKPMKRTIIPTNTFAAGSHLFSEPMLESRRREFVQTRGYPDCLLHQTKQHIVQMESGQPGVATKNQPVEDTIEQAHDFQPNSHRSMAAVVSTTKSREGNNESPETDAKKDYIKELLDDACSKKMLGYPRYEFLVEVNTTEDHKKQSTKSVSVTPGIHGLCAYWSNSTCLSFYAFNKLGKSAEATLEEVRIFSAPIASIQVTILRSPRCSSEDLLEKTKAHTPNYCLLIGLINGNIIVRDLQTGSYILTTNAWNGTITQLGAYCDVMYALVLRQSRDTGSLSDVMTVCRKSWNSVSTAPLAPEEKFQAVSLLELHESLKVNFILTHPSRLRYYLDELPEQRMPSVSVMAILDISRHILLTTNTAHKVAENLWTVRHLLYPYWGSSDRPVIGNISPKSTV</sequence>
<evidence type="ECO:0000313" key="2">
    <source>
        <dbReference type="Proteomes" id="UP000008909"/>
    </source>
</evidence>
<name>G7YDZ7_CLOSI</name>
<organism evidence="1 2">
    <name type="scientific">Clonorchis sinensis</name>
    <name type="common">Chinese liver fluke</name>
    <dbReference type="NCBI Taxonomy" id="79923"/>
    <lineage>
        <taxon>Eukaryota</taxon>
        <taxon>Metazoa</taxon>
        <taxon>Spiralia</taxon>
        <taxon>Lophotrochozoa</taxon>
        <taxon>Platyhelminthes</taxon>
        <taxon>Trematoda</taxon>
        <taxon>Digenea</taxon>
        <taxon>Opisthorchiida</taxon>
        <taxon>Opisthorchiata</taxon>
        <taxon>Opisthorchiidae</taxon>
        <taxon>Clonorchis</taxon>
    </lineage>
</organism>
<gene>
    <name evidence="1" type="ORF">CLF_105687</name>
</gene>
<dbReference type="AlphaFoldDB" id="G7YDZ7"/>
<dbReference type="Pfam" id="PF21030">
    <property type="entry name" value="WDR93"/>
    <property type="match status" value="1"/>
</dbReference>
<keyword evidence="2" id="KW-1185">Reference proteome</keyword>
<accession>G7YDZ7</accession>
<reference evidence="1" key="1">
    <citation type="journal article" date="2011" name="Genome Biol.">
        <title>The draft genome of the carcinogenic human liver fluke Clonorchis sinensis.</title>
        <authorList>
            <person name="Wang X."/>
            <person name="Chen W."/>
            <person name="Huang Y."/>
            <person name="Sun J."/>
            <person name="Men J."/>
            <person name="Liu H."/>
            <person name="Luo F."/>
            <person name="Guo L."/>
            <person name="Lv X."/>
            <person name="Deng C."/>
            <person name="Zhou C."/>
            <person name="Fan Y."/>
            <person name="Li X."/>
            <person name="Huang L."/>
            <person name="Hu Y."/>
            <person name="Liang C."/>
            <person name="Hu X."/>
            <person name="Xu J."/>
            <person name="Yu X."/>
        </authorList>
    </citation>
    <scope>NUCLEOTIDE SEQUENCE [LARGE SCALE GENOMIC DNA]</scope>
    <source>
        <strain evidence="1">Henan</strain>
    </source>
</reference>
<evidence type="ECO:0000313" key="1">
    <source>
        <dbReference type="EMBL" id="GAA51181.1"/>
    </source>
</evidence>
<protein>
    <submittedName>
        <fullName evidence="1">Uncharacterized protein</fullName>
    </submittedName>
</protein>
<dbReference type="Proteomes" id="UP000008909">
    <property type="component" value="Unassembled WGS sequence"/>
</dbReference>
<dbReference type="EMBL" id="DF143122">
    <property type="protein sequence ID" value="GAA51181.1"/>
    <property type="molecule type" value="Genomic_DNA"/>
</dbReference>